<keyword evidence="5" id="KW-0813">Transport</keyword>
<evidence type="ECO:0000256" key="7">
    <source>
        <dbReference type="ARBA" id="ARBA00022475"/>
    </source>
</evidence>
<feature type="transmembrane region" description="Helical" evidence="13">
    <location>
        <begin position="15"/>
        <end position="36"/>
    </location>
</feature>
<dbReference type="PANTHER" id="PTHR43298">
    <property type="entry name" value="MULTIDRUG RESISTANCE PROTEIN NORM-RELATED"/>
    <property type="match status" value="1"/>
</dbReference>
<evidence type="ECO:0000256" key="8">
    <source>
        <dbReference type="ARBA" id="ARBA00022692"/>
    </source>
</evidence>
<feature type="transmembrane region" description="Helical" evidence="13">
    <location>
        <begin position="92"/>
        <end position="117"/>
    </location>
</feature>
<keyword evidence="11 13" id="KW-0472">Membrane</keyword>
<dbReference type="PIRSF" id="PIRSF006603">
    <property type="entry name" value="DinF"/>
    <property type="match status" value="1"/>
</dbReference>
<name>A0A2S6G0N0_9CLOT</name>
<accession>A0A2S6G0N0</accession>
<proteinExistence type="inferred from homology"/>
<evidence type="ECO:0000313" key="15">
    <source>
        <dbReference type="Proteomes" id="UP000239863"/>
    </source>
</evidence>
<evidence type="ECO:0000256" key="13">
    <source>
        <dbReference type="SAM" id="Phobius"/>
    </source>
</evidence>
<dbReference type="Proteomes" id="UP000239863">
    <property type="component" value="Unassembled WGS sequence"/>
</dbReference>
<dbReference type="GO" id="GO:0015297">
    <property type="term" value="F:antiporter activity"/>
    <property type="evidence" value="ECO:0007669"/>
    <property type="project" value="UniProtKB-KW"/>
</dbReference>
<feature type="transmembrane region" description="Helical" evidence="13">
    <location>
        <begin position="360"/>
        <end position="380"/>
    </location>
</feature>
<reference evidence="14 15" key="1">
    <citation type="submission" date="2018-02" db="EMBL/GenBank/DDBJ databases">
        <title>Genomic Encyclopedia of Archaeal and Bacterial Type Strains, Phase II (KMG-II): from individual species to whole genera.</title>
        <authorList>
            <person name="Goeker M."/>
        </authorList>
    </citation>
    <scope>NUCLEOTIDE SEQUENCE [LARGE SCALE GENOMIC DNA]</scope>
    <source>
        <strain evidence="14 15">DSM 15099</strain>
    </source>
</reference>
<comment type="subcellular location">
    <subcellularLocation>
        <location evidence="2">Cell membrane</location>
        <topology evidence="2">Multi-pass membrane protein</topology>
    </subcellularLocation>
</comment>
<feature type="transmembrane region" description="Helical" evidence="13">
    <location>
        <begin position="56"/>
        <end position="80"/>
    </location>
</feature>
<dbReference type="GO" id="GO:0042910">
    <property type="term" value="F:xenobiotic transmembrane transporter activity"/>
    <property type="evidence" value="ECO:0007669"/>
    <property type="project" value="InterPro"/>
</dbReference>
<feature type="transmembrane region" description="Helical" evidence="13">
    <location>
        <begin position="286"/>
        <end position="303"/>
    </location>
</feature>
<dbReference type="STRING" id="37659.GCA_000703125_02846"/>
<comment type="function">
    <text evidence="1">Multidrug efflux pump.</text>
</comment>
<feature type="transmembrane region" description="Helical" evidence="13">
    <location>
        <begin position="324"/>
        <end position="348"/>
    </location>
</feature>
<evidence type="ECO:0000256" key="2">
    <source>
        <dbReference type="ARBA" id="ARBA00004651"/>
    </source>
</evidence>
<protein>
    <recommendedName>
        <fullName evidence="4">Probable multidrug resistance protein NorM</fullName>
    </recommendedName>
    <alternativeName>
        <fullName evidence="12">Multidrug-efflux transporter</fullName>
    </alternativeName>
</protein>
<evidence type="ECO:0000256" key="1">
    <source>
        <dbReference type="ARBA" id="ARBA00003408"/>
    </source>
</evidence>
<feature type="transmembrane region" description="Helical" evidence="13">
    <location>
        <begin position="167"/>
        <end position="188"/>
    </location>
</feature>
<evidence type="ECO:0000313" key="14">
    <source>
        <dbReference type="EMBL" id="PPK49451.1"/>
    </source>
</evidence>
<dbReference type="AlphaFoldDB" id="A0A2S6G0N0"/>
<dbReference type="GO" id="GO:0005886">
    <property type="term" value="C:plasma membrane"/>
    <property type="evidence" value="ECO:0007669"/>
    <property type="project" value="UniProtKB-SubCell"/>
</dbReference>
<feature type="transmembrane region" description="Helical" evidence="13">
    <location>
        <begin position="237"/>
        <end position="266"/>
    </location>
</feature>
<evidence type="ECO:0000256" key="6">
    <source>
        <dbReference type="ARBA" id="ARBA00022449"/>
    </source>
</evidence>
<dbReference type="PANTHER" id="PTHR43298:SF2">
    <property type="entry name" value="FMN_FAD EXPORTER YEEO-RELATED"/>
    <property type="match status" value="1"/>
</dbReference>
<evidence type="ECO:0000256" key="11">
    <source>
        <dbReference type="ARBA" id="ARBA00023136"/>
    </source>
</evidence>
<dbReference type="GeneID" id="75091647"/>
<dbReference type="InterPro" id="IPR050222">
    <property type="entry name" value="MATE_MdtK"/>
</dbReference>
<dbReference type="InterPro" id="IPR048279">
    <property type="entry name" value="MdtK-like"/>
</dbReference>
<dbReference type="GO" id="GO:0006811">
    <property type="term" value="P:monoatomic ion transport"/>
    <property type="evidence" value="ECO:0007669"/>
    <property type="project" value="UniProtKB-KW"/>
</dbReference>
<organism evidence="14 15">
    <name type="scientific">Clostridium algidicarnis DSM 15099</name>
    <dbReference type="NCBI Taxonomy" id="1121295"/>
    <lineage>
        <taxon>Bacteria</taxon>
        <taxon>Bacillati</taxon>
        <taxon>Bacillota</taxon>
        <taxon>Clostridia</taxon>
        <taxon>Eubacteriales</taxon>
        <taxon>Clostridiaceae</taxon>
        <taxon>Clostridium</taxon>
    </lineage>
</organism>
<dbReference type="InterPro" id="IPR002528">
    <property type="entry name" value="MATE_fam"/>
</dbReference>
<feature type="transmembrane region" description="Helical" evidence="13">
    <location>
        <begin position="423"/>
        <end position="442"/>
    </location>
</feature>
<keyword evidence="10" id="KW-0406">Ion transport</keyword>
<comment type="caution">
    <text evidence="14">The sequence shown here is derived from an EMBL/GenBank/DDBJ whole genome shotgun (WGS) entry which is preliminary data.</text>
</comment>
<dbReference type="OrthoDB" id="9776324at2"/>
<keyword evidence="8 13" id="KW-0812">Transmembrane</keyword>
<keyword evidence="9 13" id="KW-1133">Transmembrane helix</keyword>
<dbReference type="EMBL" id="PTIS01000001">
    <property type="protein sequence ID" value="PPK49451.1"/>
    <property type="molecule type" value="Genomic_DNA"/>
</dbReference>
<comment type="similarity">
    <text evidence="3">Belongs to the multi antimicrobial extrusion (MATE) (TC 2.A.66.1) family.</text>
</comment>
<dbReference type="RefSeq" id="WP_029453524.1">
    <property type="nucleotide sequence ID" value="NZ_PTIS01000001.1"/>
</dbReference>
<evidence type="ECO:0000256" key="10">
    <source>
        <dbReference type="ARBA" id="ARBA00023065"/>
    </source>
</evidence>
<evidence type="ECO:0000256" key="4">
    <source>
        <dbReference type="ARBA" id="ARBA00020268"/>
    </source>
</evidence>
<evidence type="ECO:0000256" key="5">
    <source>
        <dbReference type="ARBA" id="ARBA00022448"/>
    </source>
</evidence>
<evidence type="ECO:0000256" key="3">
    <source>
        <dbReference type="ARBA" id="ARBA00010199"/>
    </source>
</evidence>
<dbReference type="NCBIfam" id="TIGR00797">
    <property type="entry name" value="matE"/>
    <property type="match status" value="1"/>
</dbReference>
<sequence length="453" mass="49404">MDSSEKRDLILNGSLYKVIITLALPIMVNNLIQTLYNLADGVWVSKIGSVEFAATAFVWPINFLFISLGIGLSIAGTSIISQLVGASKYKEANIYATQLIVISFISSVVFAILGYLISPGVIRLMGGSGDLGMYSNIYLKITFLDMPFMFLFFSFNSIMNAQGNTVLPTVLSGISAIINIVLDPIFIFTLGMGVAGAAIATLIAKALLAFAGIFILMRSSKMLVRPSFKNFKFDKKILKRIVNVALPSSVGQSGSALGFIVLNGFIASYGTSTLGAFAMVNRITSLIMQPAMGVGAALTSIVGQNLGSNQINRIKEAFTKSLKLTISFSVVGCSLLLFFNSPIINFFMQSKDDLDVISQGITYLKFTSVSMPLMGIFSVLQGVFQGTGHTKYSMAMEIGRLWFVRLPMILLFKYFTSVGPSGIWFSMGFSNLIVCLYGFYVYRKNNWQTQVIR</sequence>
<evidence type="ECO:0000256" key="12">
    <source>
        <dbReference type="ARBA" id="ARBA00031636"/>
    </source>
</evidence>
<feature type="transmembrane region" description="Helical" evidence="13">
    <location>
        <begin position="194"/>
        <end position="216"/>
    </location>
</feature>
<feature type="transmembrane region" description="Helical" evidence="13">
    <location>
        <begin position="401"/>
        <end position="417"/>
    </location>
</feature>
<dbReference type="Pfam" id="PF01554">
    <property type="entry name" value="MatE"/>
    <property type="match status" value="2"/>
</dbReference>
<evidence type="ECO:0000256" key="9">
    <source>
        <dbReference type="ARBA" id="ARBA00022989"/>
    </source>
</evidence>
<keyword evidence="6" id="KW-0050">Antiport</keyword>
<keyword evidence="7" id="KW-1003">Cell membrane</keyword>
<gene>
    <name evidence="14" type="ORF">BD821_101112</name>
</gene>
<feature type="transmembrane region" description="Helical" evidence="13">
    <location>
        <begin position="137"/>
        <end position="155"/>
    </location>
</feature>